<dbReference type="PANTHER" id="PTHR22916:SF3">
    <property type="entry name" value="UDP-GLCNAC:BETAGAL BETA-1,3-N-ACETYLGLUCOSAMINYLTRANSFERASE-LIKE PROTEIN 1"/>
    <property type="match status" value="1"/>
</dbReference>
<gene>
    <name evidence="2" type="ORF">Cba03nite_01210</name>
</gene>
<dbReference type="Gene3D" id="3.90.550.10">
    <property type="entry name" value="Spore Coat Polysaccharide Biosynthesis Protein SpsA, Chain A"/>
    <property type="match status" value="1"/>
</dbReference>
<comment type="caution">
    <text evidence="2">The sequence shown here is derived from an EMBL/GenBank/DDBJ whole genome shotgun (WGS) entry which is preliminary data.</text>
</comment>
<keyword evidence="3" id="KW-1185">Reference proteome</keyword>
<protein>
    <recommendedName>
        <fullName evidence="1">Glycosyltransferase 2-like domain-containing protein</fullName>
    </recommendedName>
</protein>
<reference evidence="2 3" key="1">
    <citation type="submission" date="2021-01" db="EMBL/GenBank/DDBJ databases">
        <title>Whole genome shotgun sequence of Catellatospora bangladeshensis NBRC 107357.</title>
        <authorList>
            <person name="Komaki H."/>
            <person name="Tamura T."/>
        </authorList>
    </citation>
    <scope>NUCLEOTIDE SEQUENCE [LARGE SCALE GENOMIC DNA]</scope>
    <source>
        <strain evidence="2 3">NBRC 107357</strain>
    </source>
</reference>
<organism evidence="2 3">
    <name type="scientific">Catellatospora bangladeshensis</name>
    <dbReference type="NCBI Taxonomy" id="310355"/>
    <lineage>
        <taxon>Bacteria</taxon>
        <taxon>Bacillati</taxon>
        <taxon>Actinomycetota</taxon>
        <taxon>Actinomycetes</taxon>
        <taxon>Micromonosporales</taxon>
        <taxon>Micromonosporaceae</taxon>
        <taxon>Catellatospora</taxon>
    </lineage>
</organism>
<feature type="domain" description="Glycosyltransferase 2-like" evidence="1">
    <location>
        <begin position="6"/>
        <end position="131"/>
    </location>
</feature>
<accession>A0A8J3JDW4</accession>
<dbReference type="Proteomes" id="UP000601223">
    <property type="component" value="Unassembled WGS sequence"/>
</dbReference>
<evidence type="ECO:0000259" key="1">
    <source>
        <dbReference type="Pfam" id="PF00535"/>
    </source>
</evidence>
<dbReference type="PANTHER" id="PTHR22916">
    <property type="entry name" value="GLYCOSYLTRANSFERASE"/>
    <property type="match status" value="1"/>
</dbReference>
<dbReference type="EMBL" id="BONF01000001">
    <property type="protein sequence ID" value="GIF78772.1"/>
    <property type="molecule type" value="Genomic_DNA"/>
</dbReference>
<dbReference type="Pfam" id="PF00535">
    <property type="entry name" value="Glycos_transf_2"/>
    <property type="match status" value="1"/>
</dbReference>
<evidence type="ECO:0000313" key="3">
    <source>
        <dbReference type="Proteomes" id="UP000601223"/>
    </source>
</evidence>
<evidence type="ECO:0000313" key="2">
    <source>
        <dbReference type="EMBL" id="GIF78772.1"/>
    </source>
</evidence>
<dbReference type="CDD" id="cd00761">
    <property type="entry name" value="Glyco_tranf_GTA_type"/>
    <property type="match status" value="1"/>
</dbReference>
<dbReference type="InterPro" id="IPR001173">
    <property type="entry name" value="Glyco_trans_2-like"/>
</dbReference>
<dbReference type="GO" id="GO:0016758">
    <property type="term" value="F:hexosyltransferase activity"/>
    <property type="evidence" value="ECO:0007669"/>
    <property type="project" value="UniProtKB-ARBA"/>
</dbReference>
<name>A0A8J3JDW4_9ACTN</name>
<dbReference type="SUPFAM" id="SSF53448">
    <property type="entry name" value="Nucleotide-diphospho-sugar transferases"/>
    <property type="match status" value="1"/>
</dbReference>
<dbReference type="AlphaFoldDB" id="A0A8J3JDW4"/>
<proteinExistence type="predicted"/>
<sequence>MTPRLSVIVPFFDVAEYIGDCLESLRRQTLRELEVILVDDGSRDGSTAIAERCCAADPRFRIVRQENQGLGPARNTGAREAAGEYLTFVDSDDVVPAHAYEAMVGSLDRSGSSLAAGGARRFDGSFGVWESWLHRVPFARDRRACHVLDFPPLALDRMVWNKVFRRSFWDEFGYAFPAIRYEDYPVTLRAHLDAVTVDCLSAPVYYWRERDGGGSITQRRYEYANLRDRVASAELVLAVVDERAPELRTQVHRHFAQIDLITLVEAFGAAAGPDTTELAALGARLAGRLDGRVIAGLSPLDRLHHHALRTGDVELLRRLARFREAADPARPPRAVRRALPPWAYELRYPELDGPRRLGRLASRALYLHTTVTGVDWQDGDLAVTGTAEIRHLRMDERAAVRVTLQCGNAPGTPLPVTRSIAVDSHGERSRCGFAVRIPGPVLARLATGRPAHLHVEVTHGRVRRRGVLRHLRAGNAETAAGGWISGTGWLQPYAGPDGRLLLRHERDPGRLTSASIRDGLLVLAGRLPPDAGGRLHLSGRWGGPRPLPCEVRPAAGGAAFTVRLPLSRLHADRAPDDPVTGLTLWPIEITRSGRPLLATGLHETVGCLHDGRLYTVGRGAEGRAVLAERPPRLLVDEAVLRDDRTVAAGGRLWVPADGITVVWRGTGPTRGTPDLACTVSTGGGRWSAVTAWRDFLAHSAGDGEWTLFAQPADGIAYPVVVDGFLAGRSAVTLRAGRVELVLRPLADRLQVEVHEEAAGGAAP</sequence>
<dbReference type="InterPro" id="IPR029044">
    <property type="entry name" value="Nucleotide-diphossugar_trans"/>
</dbReference>
<dbReference type="RefSeq" id="WP_203740407.1">
    <property type="nucleotide sequence ID" value="NZ_BONF01000001.1"/>
</dbReference>